<dbReference type="GO" id="GO:0098717">
    <property type="term" value="P:pantothenate import across plasma membrane"/>
    <property type="evidence" value="ECO:0007669"/>
    <property type="project" value="TreeGrafter"/>
</dbReference>
<dbReference type="GO" id="GO:0005886">
    <property type="term" value="C:plasma membrane"/>
    <property type="evidence" value="ECO:0007669"/>
    <property type="project" value="UniProtKB-SubCell"/>
</dbReference>
<keyword evidence="3" id="KW-1003">Cell membrane</keyword>
<dbReference type="GO" id="GO:0015233">
    <property type="term" value="F:pantothenate transmembrane transporter activity"/>
    <property type="evidence" value="ECO:0007669"/>
    <property type="project" value="TreeGrafter"/>
</dbReference>
<protein>
    <recommendedName>
        <fullName evidence="11">Major facilitator superfamily (MFS) profile domain-containing protein</fullName>
    </recommendedName>
</protein>
<feature type="transmembrane region" description="Helical" evidence="8">
    <location>
        <begin position="219"/>
        <end position="239"/>
    </location>
</feature>
<dbReference type="EMBL" id="CAJHJF010006695">
    <property type="protein sequence ID" value="CAD6958401.1"/>
    <property type="molecule type" value="Genomic_DNA"/>
</dbReference>
<dbReference type="SUPFAM" id="SSF103473">
    <property type="entry name" value="MFS general substrate transporter"/>
    <property type="match status" value="1"/>
</dbReference>
<evidence type="ECO:0000313" key="9">
    <source>
        <dbReference type="EMBL" id="CAD6958401.1"/>
    </source>
</evidence>
<keyword evidence="5 8" id="KW-1133">Transmembrane helix</keyword>
<reference evidence="9 10" key="1">
    <citation type="submission" date="2020-10" db="EMBL/GenBank/DDBJ databases">
        <authorList>
            <person name="Sedaghatjoo S."/>
        </authorList>
    </citation>
    <scope>NUCLEOTIDE SEQUENCE [LARGE SCALE GENOMIC DNA]</scope>
    <source>
        <strain evidence="9 10">LLFL</strain>
    </source>
</reference>
<keyword evidence="6 8" id="KW-0472">Membrane</keyword>
<comment type="caution">
    <text evidence="9">The sequence shown here is derived from an EMBL/GenBank/DDBJ whole genome shotgun (WGS) entry which is preliminary data.</text>
</comment>
<dbReference type="AlphaFoldDB" id="A0A9N8QKE0"/>
<keyword evidence="10" id="KW-1185">Reference proteome</keyword>
<feature type="transmembrane region" description="Helical" evidence="8">
    <location>
        <begin position="158"/>
        <end position="178"/>
    </location>
</feature>
<feature type="transmembrane region" description="Helical" evidence="8">
    <location>
        <begin position="277"/>
        <end position="299"/>
    </location>
</feature>
<evidence type="ECO:0000256" key="4">
    <source>
        <dbReference type="ARBA" id="ARBA00022692"/>
    </source>
</evidence>
<dbReference type="Proteomes" id="UP000836404">
    <property type="component" value="Unassembled WGS sequence"/>
</dbReference>
<feature type="transmembrane region" description="Helical" evidence="8">
    <location>
        <begin position="190"/>
        <end position="207"/>
    </location>
</feature>
<feature type="transmembrane region" description="Helical" evidence="8">
    <location>
        <begin position="311"/>
        <end position="331"/>
    </location>
</feature>
<keyword evidence="2" id="KW-0813">Transport</keyword>
<evidence type="ECO:0008006" key="11">
    <source>
        <dbReference type="Google" id="ProtNLM"/>
    </source>
</evidence>
<sequence length="355" mass="39398">MREELNFQGTQFNTVNTIFTVGYICGLIPNNLALQFVPARIWLPSMALIWSGLSMCLAAAKNPGHIMAIRFFQALAEASTFSGSHYLLGSWYKEDELGKRSGIFASSAQLGSLFSGVLQGAIFRSMEGYRGLRAFQWLFLLDGFIALPIALYGDPFELTMRIGAVLLAGINGLFQLWIASEDTSVQHRNYYPLSLTAVAIVSTIICAHMSDFYHCRWPVNFVMAAGCILSAILILIWDIPFAAKFFAFSLAGIGYAGQGSNFAWANDVMRDDDQERAMVLASMNLWSNVVNSWWSIVLYPATDAPRFRKGMIALICVAVVTVIITLATRHLDVRERKRYRGDAVSRLSDNVEAPV</sequence>
<comment type="subcellular location">
    <subcellularLocation>
        <location evidence="1">Cell membrane</location>
        <topology evidence="1">Multi-pass membrane protein</topology>
    </subcellularLocation>
</comment>
<dbReference type="PANTHER" id="PTHR43791">
    <property type="entry name" value="PERMEASE-RELATED"/>
    <property type="match status" value="1"/>
</dbReference>
<evidence type="ECO:0000256" key="8">
    <source>
        <dbReference type="SAM" id="Phobius"/>
    </source>
</evidence>
<dbReference type="PANTHER" id="PTHR43791:SF4">
    <property type="entry name" value="PANTOTHENATE TRANSPORTER FEN2"/>
    <property type="match status" value="1"/>
</dbReference>
<gene>
    <name evidence="9" type="ORF">JKILLFL_G7067</name>
</gene>
<evidence type="ECO:0000256" key="5">
    <source>
        <dbReference type="ARBA" id="ARBA00022989"/>
    </source>
</evidence>
<dbReference type="InterPro" id="IPR011701">
    <property type="entry name" value="MFS"/>
</dbReference>
<dbReference type="Gene3D" id="1.20.1250.20">
    <property type="entry name" value="MFS general substrate transporter like domains"/>
    <property type="match status" value="1"/>
</dbReference>
<dbReference type="FunFam" id="1.20.1250.20:FF:000386">
    <property type="entry name" value="MFS general substrate transporter"/>
    <property type="match status" value="1"/>
</dbReference>
<evidence type="ECO:0000256" key="3">
    <source>
        <dbReference type="ARBA" id="ARBA00022475"/>
    </source>
</evidence>
<evidence type="ECO:0000256" key="2">
    <source>
        <dbReference type="ARBA" id="ARBA00022448"/>
    </source>
</evidence>
<evidence type="ECO:0000256" key="7">
    <source>
        <dbReference type="ARBA" id="ARBA00037968"/>
    </source>
</evidence>
<name>A0A9N8QKE0_9BASI</name>
<comment type="similarity">
    <text evidence="7">Belongs to the major facilitator superfamily. Allantoate permease family.</text>
</comment>
<feature type="transmembrane region" description="Helical" evidence="8">
    <location>
        <begin position="41"/>
        <end position="60"/>
    </location>
</feature>
<dbReference type="FunFam" id="1.20.1250.20:FF:000065">
    <property type="entry name" value="Putative MFS pantothenate transporter"/>
    <property type="match status" value="1"/>
</dbReference>
<organism evidence="9 10">
    <name type="scientific">Tilletia laevis</name>
    <dbReference type="NCBI Taxonomy" id="157183"/>
    <lineage>
        <taxon>Eukaryota</taxon>
        <taxon>Fungi</taxon>
        <taxon>Dikarya</taxon>
        <taxon>Basidiomycota</taxon>
        <taxon>Ustilaginomycotina</taxon>
        <taxon>Exobasidiomycetes</taxon>
        <taxon>Tilletiales</taxon>
        <taxon>Tilletiaceae</taxon>
        <taxon>Tilletia</taxon>
    </lineage>
</organism>
<evidence type="ECO:0000256" key="6">
    <source>
        <dbReference type="ARBA" id="ARBA00023136"/>
    </source>
</evidence>
<feature type="transmembrane region" description="Helical" evidence="8">
    <location>
        <begin position="134"/>
        <end position="151"/>
    </location>
</feature>
<evidence type="ECO:0000256" key="1">
    <source>
        <dbReference type="ARBA" id="ARBA00004651"/>
    </source>
</evidence>
<keyword evidence="4 8" id="KW-0812">Transmembrane</keyword>
<accession>A0A9N8QKE0</accession>
<evidence type="ECO:0000313" key="10">
    <source>
        <dbReference type="Proteomes" id="UP000836404"/>
    </source>
</evidence>
<dbReference type="InterPro" id="IPR036259">
    <property type="entry name" value="MFS_trans_sf"/>
</dbReference>
<feature type="transmembrane region" description="Helical" evidence="8">
    <location>
        <begin position="12"/>
        <end position="29"/>
    </location>
</feature>
<feature type="transmembrane region" description="Helical" evidence="8">
    <location>
        <begin position="245"/>
        <end position="265"/>
    </location>
</feature>
<feature type="transmembrane region" description="Helical" evidence="8">
    <location>
        <begin position="103"/>
        <end position="122"/>
    </location>
</feature>
<proteinExistence type="inferred from homology"/>
<dbReference type="Pfam" id="PF07690">
    <property type="entry name" value="MFS_1"/>
    <property type="match status" value="1"/>
</dbReference>